<dbReference type="InterPro" id="IPR053152">
    <property type="entry name" value="Hydrolase_YcaC-like"/>
</dbReference>
<name>A0A0B7NGH7_9FUNG</name>
<organism evidence="1 2">
    <name type="scientific">Parasitella parasitica</name>
    <dbReference type="NCBI Taxonomy" id="35722"/>
    <lineage>
        <taxon>Eukaryota</taxon>
        <taxon>Fungi</taxon>
        <taxon>Fungi incertae sedis</taxon>
        <taxon>Mucoromycota</taxon>
        <taxon>Mucoromycotina</taxon>
        <taxon>Mucoromycetes</taxon>
        <taxon>Mucorales</taxon>
        <taxon>Mucorineae</taxon>
        <taxon>Mucoraceae</taxon>
        <taxon>Parasitella</taxon>
    </lineage>
</organism>
<dbReference type="EMBL" id="LN731665">
    <property type="protein sequence ID" value="CEP14642.1"/>
    <property type="molecule type" value="Genomic_DNA"/>
</dbReference>
<dbReference type="InterPro" id="IPR036380">
    <property type="entry name" value="Isochorismatase-like_sf"/>
</dbReference>
<sequence>MSLLPNSIYIARPGQTNAWDNERFVKKAGYEVFVVADASGAFSEAVNEASWLRMQQVGIQLMNWFGFACELGRDWRKDINGMAALSATNAYLLMLMDSFAGAQAAAKASS</sequence>
<dbReference type="STRING" id="35722.A0A0B7NGH7"/>
<dbReference type="PANTHER" id="PTHR43559:SF3">
    <property type="entry name" value="HYDROLASE YCAC-RELATED"/>
    <property type="match status" value="1"/>
</dbReference>
<dbReference type="OrthoDB" id="167809at2759"/>
<dbReference type="AlphaFoldDB" id="A0A0B7NGH7"/>
<evidence type="ECO:0000313" key="1">
    <source>
        <dbReference type="EMBL" id="CEP14642.1"/>
    </source>
</evidence>
<gene>
    <name evidence="1" type="primary">PARPA_08843.1 scaffold 35132</name>
</gene>
<accession>A0A0B7NGH7</accession>
<dbReference type="SUPFAM" id="SSF52499">
    <property type="entry name" value="Isochorismatase-like hydrolases"/>
    <property type="match status" value="1"/>
</dbReference>
<proteinExistence type="predicted"/>
<reference evidence="1 2" key="1">
    <citation type="submission" date="2014-09" db="EMBL/GenBank/DDBJ databases">
        <authorList>
            <person name="Ellenberger Sabrina"/>
        </authorList>
    </citation>
    <scope>NUCLEOTIDE SEQUENCE [LARGE SCALE GENOMIC DNA]</scope>
    <source>
        <strain evidence="1 2">CBS 412.66</strain>
    </source>
</reference>
<dbReference type="PANTHER" id="PTHR43559">
    <property type="entry name" value="HYDROLASE YCAC-RELATED"/>
    <property type="match status" value="1"/>
</dbReference>
<protein>
    <recommendedName>
        <fullName evidence="3">Isochorismatase-like domain-containing protein</fullName>
    </recommendedName>
</protein>
<evidence type="ECO:0000313" key="2">
    <source>
        <dbReference type="Proteomes" id="UP000054107"/>
    </source>
</evidence>
<keyword evidence="2" id="KW-1185">Reference proteome</keyword>
<evidence type="ECO:0008006" key="3">
    <source>
        <dbReference type="Google" id="ProtNLM"/>
    </source>
</evidence>
<dbReference type="Gene3D" id="3.40.50.850">
    <property type="entry name" value="Isochorismatase-like"/>
    <property type="match status" value="1"/>
</dbReference>
<dbReference type="Proteomes" id="UP000054107">
    <property type="component" value="Unassembled WGS sequence"/>
</dbReference>